<keyword evidence="1" id="KW-1133">Transmembrane helix</keyword>
<gene>
    <name evidence="2" type="ORF">LWI29_031918</name>
</gene>
<keyword evidence="1" id="KW-0472">Membrane</keyword>
<evidence type="ECO:0000256" key="1">
    <source>
        <dbReference type="SAM" id="Phobius"/>
    </source>
</evidence>
<evidence type="ECO:0000313" key="2">
    <source>
        <dbReference type="EMBL" id="KAK0593150.1"/>
    </source>
</evidence>
<accession>A0AA39SMS1</accession>
<sequence>MPPPCLLTPPTAATVLSSSTTPRLHLGYFSLVDDAAWSDRSSQSTLQLVFDSQEALLNLGFYFSEEDMEFSNFSTGTEHAVKTWQKNYLYLASETASSSDGEQQWMVAEDSVDEKCSDGDKSDDADRGATTTVSSVPFSLCSDGERRRLEATTISFFSSILFLSFFFFTFDHFYWRMVST</sequence>
<name>A0AA39SMS1_ACESA</name>
<keyword evidence="3" id="KW-1185">Reference proteome</keyword>
<keyword evidence="1" id="KW-0812">Transmembrane</keyword>
<evidence type="ECO:0000313" key="3">
    <source>
        <dbReference type="Proteomes" id="UP001168877"/>
    </source>
</evidence>
<protein>
    <submittedName>
        <fullName evidence="2">Uncharacterized protein</fullName>
    </submittedName>
</protein>
<reference evidence="2" key="1">
    <citation type="journal article" date="2022" name="Plant J.">
        <title>Strategies of tolerance reflected in two North American maple genomes.</title>
        <authorList>
            <person name="McEvoy S.L."/>
            <person name="Sezen U.U."/>
            <person name="Trouern-Trend A."/>
            <person name="McMahon S.M."/>
            <person name="Schaberg P.G."/>
            <person name="Yang J."/>
            <person name="Wegrzyn J.L."/>
            <person name="Swenson N.G."/>
        </authorList>
    </citation>
    <scope>NUCLEOTIDE SEQUENCE</scope>
    <source>
        <strain evidence="2">NS2018</strain>
    </source>
</reference>
<dbReference type="Proteomes" id="UP001168877">
    <property type="component" value="Unassembled WGS sequence"/>
</dbReference>
<organism evidence="2 3">
    <name type="scientific">Acer saccharum</name>
    <name type="common">Sugar maple</name>
    <dbReference type="NCBI Taxonomy" id="4024"/>
    <lineage>
        <taxon>Eukaryota</taxon>
        <taxon>Viridiplantae</taxon>
        <taxon>Streptophyta</taxon>
        <taxon>Embryophyta</taxon>
        <taxon>Tracheophyta</taxon>
        <taxon>Spermatophyta</taxon>
        <taxon>Magnoliopsida</taxon>
        <taxon>eudicotyledons</taxon>
        <taxon>Gunneridae</taxon>
        <taxon>Pentapetalae</taxon>
        <taxon>rosids</taxon>
        <taxon>malvids</taxon>
        <taxon>Sapindales</taxon>
        <taxon>Sapindaceae</taxon>
        <taxon>Hippocastanoideae</taxon>
        <taxon>Acereae</taxon>
        <taxon>Acer</taxon>
    </lineage>
</organism>
<dbReference type="AlphaFoldDB" id="A0AA39SMS1"/>
<reference evidence="2" key="2">
    <citation type="submission" date="2023-06" db="EMBL/GenBank/DDBJ databases">
        <authorList>
            <person name="Swenson N.G."/>
            <person name="Wegrzyn J.L."/>
            <person name="Mcevoy S.L."/>
        </authorList>
    </citation>
    <scope>NUCLEOTIDE SEQUENCE</scope>
    <source>
        <strain evidence="2">NS2018</strain>
        <tissue evidence="2">Leaf</tissue>
    </source>
</reference>
<dbReference type="EMBL" id="JAUESC010000380">
    <property type="protein sequence ID" value="KAK0593150.1"/>
    <property type="molecule type" value="Genomic_DNA"/>
</dbReference>
<comment type="caution">
    <text evidence="2">The sequence shown here is derived from an EMBL/GenBank/DDBJ whole genome shotgun (WGS) entry which is preliminary data.</text>
</comment>
<feature type="transmembrane region" description="Helical" evidence="1">
    <location>
        <begin position="154"/>
        <end position="175"/>
    </location>
</feature>
<proteinExistence type="predicted"/>